<dbReference type="Proteomes" id="UP000010808">
    <property type="component" value="Chromosome"/>
</dbReference>
<evidence type="ECO:0000313" key="6">
    <source>
        <dbReference type="EMBL" id="CCO23514.1"/>
    </source>
</evidence>
<dbReference type="Gene3D" id="3.90.1720.10">
    <property type="entry name" value="endopeptidase domain like (from Nostoc punctiforme)"/>
    <property type="match status" value="1"/>
</dbReference>
<dbReference type="PROSITE" id="PS51935">
    <property type="entry name" value="NLPC_P60"/>
    <property type="match status" value="1"/>
</dbReference>
<evidence type="ECO:0000256" key="2">
    <source>
        <dbReference type="ARBA" id="ARBA00022670"/>
    </source>
</evidence>
<keyword evidence="4" id="KW-0788">Thiol protease</keyword>
<name>L0R9T8_9BACT</name>
<dbReference type="PATRIC" id="fig|1121451.3.peg.1485"/>
<dbReference type="InterPro" id="IPR038765">
    <property type="entry name" value="Papain-like_cys_pep_sf"/>
</dbReference>
<dbReference type="InterPro" id="IPR000064">
    <property type="entry name" value="NLP_P60_dom"/>
</dbReference>
<sequence length="164" mass="18740">MKQIWPVLFLICLLFFISGCGKKTVSIPHSRYAQNESGTDVARSVVRSARAQIGKPYRWGGASPDEGFDCSGLVWWVYRRHGFNLPRVSWQQLGFGRSVHRSRMQAGDIVFFRIPGQGKSLHTGIYSGNGNFFIHSPKNGHTVREESMEKAYWRKYFIGARRVL</sequence>
<keyword evidence="3" id="KW-0378">Hydrolase</keyword>
<evidence type="ECO:0000256" key="3">
    <source>
        <dbReference type="ARBA" id="ARBA00022801"/>
    </source>
</evidence>
<comment type="similarity">
    <text evidence="1">Belongs to the peptidase C40 family.</text>
</comment>
<protein>
    <submittedName>
        <fullName evidence="6">NLP/P60 protein</fullName>
    </submittedName>
</protein>
<dbReference type="InterPro" id="IPR051202">
    <property type="entry name" value="Peptidase_C40"/>
</dbReference>
<dbReference type="HOGENOM" id="CLU_016043_8_0_7"/>
<dbReference type="Pfam" id="PF00877">
    <property type="entry name" value="NLPC_P60"/>
    <property type="match status" value="1"/>
</dbReference>
<proteinExistence type="inferred from homology"/>
<accession>L0R9T8</accession>
<dbReference type="PROSITE" id="PS51257">
    <property type="entry name" value="PROKAR_LIPOPROTEIN"/>
    <property type="match status" value="1"/>
</dbReference>
<dbReference type="GO" id="GO:0008234">
    <property type="term" value="F:cysteine-type peptidase activity"/>
    <property type="evidence" value="ECO:0007669"/>
    <property type="project" value="UniProtKB-KW"/>
</dbReference>
<keyword evidence="7" id="KW-1185">Reference proteome</keyword>
<evidence type="ECO:0000256" key="1">
    <source>
        <dbReference type="ARBA" id="ARBA00007074"/>
    </source>
</evidence>
<gene>
    <name evidence="6" type="ORF">DESAM_21233</name>
</gene>
<dbReference type="RefSeq" id="WP_015336118.1">
    <property type="nucleotide sequence ID" value="NC_020055.1"/>
</dbReference>
<reference evidence="6 7" key="1">
    <citation type="submission" date="2012-10" db="EMBL/GenBank/DDBJ databases">
        <authorList>
            <person name="Genoscope - CEA"/>
        </authorList>
    </citation>
    <scope>NUCLEOTIDE SEQUENCE [LARGE SCALE GENOMIC DNA]</scope>
    <source>
        <strain evidence="7">AM13 / DSM 14728</strain>
    </source>
</reference>
<dbReference type="PANTHER" id="PTHR47053">
    <property type="entry name" value="MUREIN DD-ENDOPEPTIDASE MEPH-RELATED"/>
    <property type="match status" value="1"/>
</dbReference>
<dbReference type="EMBL" id="FO203522">
    <property type="protein sequence ID" value="CCO23514.1"/>
    <property type="molecule type" value="Genomic_DNA"/>
</dbReference>
<organism evidence="6 7">
    <name type="scientific">Maridesulfovibrio hydrothermalis AM13 = DSM 14728</name>
    <dbReference type="NCBI Taxonomy" id="1121451"/>
    <lineage>
        <taxon>Bacteria</taxon>
        <taxon>Pseudomonadati</taxon>
        <taxon>Thermodesulfobacteriota</taxon>
        <taxon>Desulfovibrionia</taxon>
        <taxon>Desulfovibrionales</taxon>
        <taxon>Desulfovibrionaceae</taxon>
        <taxon>Maridesulfovibrio</taxon>
    </lineage>
</organism>
<feature type="domain" description="NlpC/P60" evidence="5">
    <location>
        <begin position="39"/>
        <end position="164"/>
    </location>
</feature>
<evidence type="ECO:0000313" key="7">
    <source>
        <dbReference type="Proteomes" id="UP000010808"/>
    </source>
</evidence>
<dbReference type="PANTHER" id="PTHR47053:SF1">
    <property type="entry name" value="MUREIN DD-ENDOPEPTIDASE MEPH-RELATED"/>
    <property type="match status" value="1"/>
</dbReference>
<dbReference type="STRING" id="1121451.DESAM_21233"/>
<dbReference type="KEGG" id="dhy:DESAM_21233"/>
<dbReference type="GO" id="GO:0006508">
    <property type="term" value="P:proteolysis"/>
    <property type="evidence" value="ECO:0007669"/>
    <property type="project" value="UniProtKB-KW"/>
</dbReference>
<dbReference type="AlphaFoldDB" id="L0R9T8"/>
<evidence type="ECO:0000259" key="5">
    <source>
        <dbReference type="PROSITE" id="PS51935"/>
    </source>
</evidence>
<dbReference type="eggNOG" id="COG0791">
    <property type="taxonomic scope" value="Bacteria"/>
</dbReference>
<dbReference type="SUPFAM" id="SSF54001">
    <property type="entry name" value="Cysteine proteinases"/>
    <property type="match status" value="1"/>
</dbReference>
<evidence type="ECO:0000256" key="4">
    <source>
        <dbReference type="ARBA" id="ARBA00022807"/>
    </source>
</evidence>
<keyword evidence="2" id="KW-0645">Protease</keyword>